<evidence type="ECO:0000259" key="9">
    <source>
        <dbReference type="Pfam" id="PF18962"/>
    </source>
</evidence>
<evidence type="ECO:0000256" key="7">
    <source>
        <dbReference type="SAM" id="SignalP"/>
    </source>
</evidence>
<protein>
    <submittedName>
        <fullName evidence="10">Thiol protease/hemagglutinin PrtT, putative</fullName>
    </submittedName>
</protein>
<dbReference type="Proteomes" id="UP000018031">
    <property type="component" value="Unassembled WGS sequence"/>
</dbReference>
<gene>
    <name evidence="10" type="ORF">PORCRE_951</name>
</gene>
<dbReference type="InterPro" id="IPR044934">
    <property type="entry name" value="Streptopain_sf"/>
</dbReference>
<dbReference type="InterPro" id="IPR038765">
    <property type="entry name" value="Papain-like_cys_pep_sf"/>
</dbReference>
<keyword evidence="5" id="KW-0788">Thiol protease</keyword>
<feature type="signal peptide" evidence="7">
    <location>
        <begin position="1"/>
        <end position="21"/>
    </location>
</feature>
<sequence length="725" mass="81974">MMKKIILLTLASLLSIWAAVAGPIDSERASLIATRLFEQMEKPSPLKKNITSKGEIRLTHTVMMDADIQAAGFGSMGESLTPCFYVFNRGDNAGFALVAGDDLVPEILAYSDRGQIDMEQLPDNLAFFLRLYQHEIQTIIASGIDVSTFSSFEYPDLPEAVLPLMETGPWEGKAIRWNQLAPYNMQLPEGAIYTGCVATAVAQLMRYYTWPEKGQGKNEYTDYYGNEYSVELGQTYDWENMPGTVDEKNAPKEQRLALSALMRDVGLSINTSYSNRGSYAYTPPVIRALRNNFFYKKSIKMLDRHTTTAYEWQKIVRTELSKKRPLYYAGADRTSGHAFICDGYKADGTYHFNWGWSGLSNGYFRLTLLAPLQLGAGAGNGTFTILQEIIVGLEPDKDGADDKFGDCDFRLNDMHKVRDAGQKIEGEARITCINEFKPNFLFGVRITDSEGKSTDLQAYEKELTVNYKYSISIPYKFDTELLKPGTNKVTFITKRTDVPGADWIPLLSYADIPHPYYYIDKADKLNIRVVGARQFDVKIEKVESDLRSYGPSTIDVFFTNSGIDEQRELLFLKLTPKGENQALKPFSFRGQLAEIAPNGASSVLHLEVKELEVLAGTYTLLGRFDREYDWQELGEVEVRNYWDEYISNPKSREQMLAYPNPTTGQVILRNPGVDMVDYALYTMDGRLLRRGLLQTTEQIVDFSELPVAVYLLRIGQEQTKLVKKD</sequence>
<feature type="active site" description="Proton acceptor" evidence="6">
    <location>
        <position position="337"/>
    </location>
</feature>
<dbReference type="Gene3D" id="3.90.70.50">
    <property type="entry name" value="Peptidase C10, streptopain"/>
    <property type="match status" value="2"/>
</dbReference>
<keyword evidence="2 10" id="KW-0645">Protease</keyword>
<feature type="chain" id="PRO_5004574271" evidence="7">
    <location>
        <begin position="22"/>
        <end position="725"/>
    </location>
</feature>
<dbReference type="Pfam" id="PF18962">
    <property type="entry name" value="Por_Secre_tail"/>
    <property type="match status" value="1"/>
</dbReference>
<evidence type="ECO:0000313" key="10">
    <source>
        <dbReference type="EMBL" id="GAD05251.1"/>
    </source>
</evidence>
<dbReference type="PRINTS" id="PR00797">
    <property type="entry name" value="STREPTOPAIN"/>
</dbReference>
<dbReference type="EMBL" id="BAOU01000023">
    <property type="protein sequence ID" value="GAD05251.1"/>
    <property type="molecule type" value="Genomic_DNA"/>
</dbReference>
<evidence type="ECO:0000256" key="1">
    <source>
        <dbReference type="ARBA" id="ARBA00009693"/>
    </source>
</evidence>
<keyword evidence="3 7" id="KW-0732">Signal</keyword>
<dbReference type="RefSeq" id="WP_023937322.1">
    <property type="nucleotide sequence ID" value="NZ_BAOU01000023.1"/>
</dbReference>
<feature type="active site" description="Nucleophile" evidence="6">
    <location>
        <position position="196"/>
    </location>
</feature>
<dbReference type="InterPro" id="IPR026444">
    <property type="entry name" value="Secre_tail"/>
</dbReference>
<dbReference type="InterPro" id="IPR025896">
    <property type="entry name" value="Spi_Prtas-inh"/>
</dbReference>
<dbReference type="Pfam" id="PF01640">
    <property type="entry name" value="Peptidase_C10"/>
    <property type="match status" value="1"/>
</dbReference>
<feature type="domain" description="Secretion system C-terminal sorting" evidence="9">
    <location>
        <begin position="658"/>
        <end position="724"/>
    </location>
</feature>
<evidence type="ECO:0000256" key="2">
    <source>
        <dbReference type="ARBA" id="ARBA00022670"/>
    </source>
</evidence>
<comment type="similarity">
    <text evidence="1">Belongs to the peptidase C10 family.</text>
</comment>
<name>T1CHB4_9PORP</name>
<evidence type="ECO:0000256" key="5">
    <source>
        <dbReference type="ARBA" id="ARBA00022807"/>
    </source>
</evidence>
<dbReference type="GO" id="GO:0008234">
    <property type="term" value="F:cysteine-type peptidase activity"/>
    <property type="evidence" value="ECO:0007669"/>
    <property type="project" value="UniProtKB-KW"/>
</dbReference>
<dbReference type="Pfam" id="PF13734">
    <property type="entry name" value="Inhibitor_I69"/>
    <property type="match status" value="1"/>
</dbReference>
<proteinExistence type="inferred from homology"/>
<dbReference type="GO" id="GO:0006508">
    <property type="term" value="P:proteolysis"/>
    <property type="evidence" value="ECO:0007669"/>
    <property type="project" value="UniProtKB-KW"/>
</dbReference>
<evidence type="ECO:0000313" key="11">
    <source>
        <dbReference type="Proteomes" id="UP000018031"/>
    </source>
</evidence>
<reference evidence="10 11" key="2">
    <citation type="journal article" date="2013" name="Genome Announc.">
        <title>Draft Genome Sequences of Porphyromonas crevioricanis JCM 15906T and Porphyromonas cansulci JCM 13913T Isolated from a Canine Oral Cavity.</title>
        <authorList>
            <person name="Sakamoto M."/>
            <person name="Tanaka N."/>
            <person name="Shiwa Y."/>
            <person name="Yoshikawa H."/>
            <person name="Ohkuma M."/>
        </authorList>
    </citation>
    <scope>NUCLEOTIDE SEQUENCE [LARGE SCALE GENOMIC DNA]</scope>
    <source>
        <strain evidence="10 11">JCM 15906</strain>
    </source>
</reference>
<dbReference type="NCBIfam" id="TIGR04183">
    <property type="entry name" value="Por_Secre_tail"/>
    <property type="match status" value="1"/>
</dbReference>
<evidence type="ECO:0000256" key="4">
    <source>
        <dbReference type="ARBA" id="ARBA00022801"/>
    </source>
</evidence>
<keyword evidence="4" id="KW-0378">Hydrolase</keyword>
<dbReference type="SUPFAM" id="SSF54001">
    <property type="entry name" value="Cysteine proteinases"/>
    <property type="match status" value="1"/>
</dbReference>
<accession>T1CHB4</accession>
<dbReference type="InterPro" id="IPR000200">
    <property type="entry name" value="Peptidase_C10"/>
</dbReference>
<comment type="caution">
    <text evidence="10">The sequence shown here is derived from an EMBL/GenBank/DDBJ whole genome shotgun (WGS) entry which is preliminary data.</text>
</comment>
<evidence type="ECO:0000259" key="8">
    <source>
        <dbReference type="Pfam" id="PF13734"/>
    </source>
</evidence>
<organism evidence="10 11">
    <name type="scientific">Porphyromonas crevioricanis JCM 15906</name>
    <dbReference type="NCBI Taxonomy" id="1305617"/>
    <lineage>
        <taxon>Bacteria</taxon>
        <taxon>Pseudomonadati</taxon>
        <taxon>Bacteroidota</taxon>
        <taxon>Bacteroidia</taxon>
        <taxon>Bacteroidales</taxon>
        <taxon>Porphyromonadaceae</taxon>
        <taxon>Porphyromonas</taxon>
    </lineage>
</organism>
<reference evidence="11" key="1">
    <citation type="journal article" date="2013" name="Genome">
        <title>Draft Genome Sequences of Porphyromonas crevioricanis JCM 15906T and Porphyromonas cansulci JCM 13913T Isolated from a Canine Oral Cavity.</title>
        <authorList>
            <person name="Sakamoto M."/>
            <person name="Tanaka N."/>
            <person name="Shiwa Y."/>
            <person name="Yoshikawa H."/>
            <person name="Ohkuma M."/>
        </authorList>
    </citation>
    <scope>NUCLEOTIDE SEQUENCE [LARGE SCALE GENOMIC DNA]</scope>
    <source>
        <strain evidence="11">JCM 15906</strain>
    </source>
</reference>
<dbReference type="AlphaFoldDB" id="T1CHB4"/>
<feature type="domain" description="Spi protease inhibitor" evidence="8">
    <location>
        <begin position="23"/>
        <end position="136"/>
    </location>
</feature>
<evidence type="ECO:0000256" key="3">
    <source>
        <dbReference type="ARBA" id="ARBA00022729"/>
    </source>
</evidence>
<evidence type="ECO:0000256" key="6">
    <source>
        <dbReference type="PIRSR" id="PIRSR600200-1"/>
    </source>
</evidence>